<dbReference type="InterPro" id="IPR056913">
    <property type="entry name" value="TRAPPC10/Trs130_N"/>
</dbReference>
<comment type="subcellular location">
    <subcellularLocation>
        <location evidence="1">Golgi apparatus</location>
    </subcellularLocation>
</comment>
<keyword evidence="2" id="KW-0813">Transport</keyword>
<comment type="caution">
    <text evidence="9">The sequence shown here is derived from an EMBL/GenBank/DDBJ whole genome shotgun (WGS) entry which is preliminary data.</text>
</comment>
<feature type="compositionally biased region" description="Polar residues" evidence="4">
    <location>
        <begin position="458"/>
        <end position="470"/>
    </location>
</feature>
<evidence type="ECO:0008006" key="11">
    <source>
        <dbReference type="Google" id="ProtNLM"/>
    </source>
</evidence>
<reference evidence="9" key="1">
    <citation type="submission" date="2022-11" db="EMBL/GenBank/DDBJ databases">
        <title>Chromosomal genome sequence assembly and mating type (MAT) locus characterization of the leprose asexual lichenized fungus Lepraria neglecta (Nyl.) Erichsen.</title>
        <authorList>
            <person name="Allen J.L."/>
            <person name="Pfeffer B."/>
        </authorList>
    </citation>
    <scope>NUCLEOTIDE SEQUENCE</scope>
    <source>
        <strain evidence="9">Allen 5258</strain>
    </source>
</reference>
<feature type="domain" description="TRAPPC10/Trs130 C-terminal" evidence="5">
    <location>
        <begin position="1171"/>
        <end position="1314"/>
    </location>
</feature>
<dbReference type="EMBL" id="JASNWA010000009">
    <property type="protein sequence ID" value="KAK3169808.1"/>
    <property type="molecule type" value="Genomic_DNA"/>
</dbReference>
<accession>A0AAD9Z5E7</accession>
<evidence type="ECO:0000313" key="10">
    <source>
        <dbReference type="Proteomes" id="UP001276659"/>
    </source>
</evidence>
<name>A0AAD9Z5E7_9LECA</name>
<dbReference type="InterPro" id="IPR056916">
    <property type="entry name" value="NTS_TR130"/>
</dbReference>
<evidence type="ECO:0000259" key="6">
    <source>
        <dbReference type="Pfam" id="PF23036"/>
    </source>
</evidence>
<keyword evidence="3" id="KW-0333">Golgi apparatus</keyword>
<dbReference type="PANTHER" id="PTHR13251:SF3">
    <property type="entry name" value="TRAFFICKING PROTEIN PARTICLE COMPLEX SUBUNIT 10"/>
    <property type="match status" value="1"/>
</dbReference>
<dbReference type="PANTHER" id="PTHR13251">
    <property type="entry name" value="EPILEPSY HOLOPROSENCEPHALY CANDIDATE 1/TMEM1"/>
    <property type="match status" value="1"/>
</dbReference>
<proteinExistence type="predicted"/>
<evidence type="ECO:0000256" key="3">
    <source>
        <dbReference type="ARBA" id="ARBA00023034"/>
    </source>
</evidence>
<dbReference type="GO" id="GO:0005829">
    <property type="term" value="C:cytosol"/>
    <property type="evidence" value="ECO:0007669"/>
    <property type="project" value="GOC"/>
</dbReference>
<evidence type="ECO:0000256" key="4">
    <source>
        <dbReference type="SAM" id="MobiDB-lite"/>
    </source>
</evidence>
<feature type="domain" description="Trs130 NTS" evidence="8">
    <location>
        <begin position="600"/>
        <end position="703"/>
    </location>
</feature>
<evidence type="ECO:0000256" key="2">
    <source>
        <dbReference type="ARBA" id="ARBA00022448"/>
    </source>
</evidence>
<gene>
    <name evidence="9" type="ORF">OEA41_009192</name>
</gene>
<feature type="domain" description="DUF7077" evidence="7">
    <location>
        <begin position="847"/>
        <end position="965"/>
    </location>
</feature>
<dbReference type="GO" id="GO:1990071">
    <property type="term" value="C:TRAPPII protein complex"/>
    <property type="evidence" value="ECO:0007669"/>
    <property type="project" value="InterPro"/>
</dbReference>
<feature type="region of interest" description="Disordered" evidence="4">
    <location>
        <begin position="456"/>
        <end position="505"/>
    </location>
</feature>
<dbReference type="Pfam" id="PF24965">
    <property type="entry name" value="TRS130_4HB"/>
    <property type="match status" value="1"/>
</dbReference>
<evidence type="ECO:0000313" key="9">
    <source>
        <dbReference type="EMBL" id="KAK3169808.1"/>
    </source>
</evidence>
<feature type="region of interest" description="Disordered" evidence="4">
    <location>
        <begin position="77"/>
        <end position="107"/>
    </location>
</feature>
<dbReference type="Pfam" id="PF23274">
    <property type="entry name" value="DUF7077"/>
    <property type="match status" value="1"/>
</dbReference>
<evidence type="ECO:0000259" key="8">
    <source>
        <dbReference type="Pfam" id="PF24967"/>
    </source>
</evidence>
<protein>
    <recommendedName>
        <fullName evidence="11">Trafficking protein particle complex subunit 10</fullName>
    </recommendedName>
</protein>
<dbReference type="Proteomes" id="UP001276659">
    <property type="component" value="Unassembled WGS sequence"/>
</dbReference>
<dbReference type="InterPro" id="IPR045126">
    <property type="entry name" value="TRAPPC10/Trs130"/>
</dbReference>
<feature type="compositionally biased region" description="Low complexity" evidence="4">
    <location>
        <begin position="98"/>
        <end position="107"/>
    </location>
</feature>
<dbReference type="InterPro" id="IPR022233">
    <property type="entry name" value="TRAPPC10/Trs130_C"/>
</dbReference>
<dbReference type="GO" id="GO:0006891">
    <property type="term" value="P:intra-Golgi vesicle-mediated transport"/>
    <property type="evidence" value="ECO:0007669"/>
    <property type="project" value="TreeGrafter"/>
</dbReference>
<dbReference type="Pfam" id="PF24967">
    <property type="entry name" value="NTS_TR130"/>
    <property type="match status" value="1"/>
</dbReference>
<keyword evidence="10" id="KW-1185">Reference proteome</keyword>
<feature type="domain" description="TRAPPC10/Trs130 N-terminal" evidence="6">
    <location>
        <begin position="12"/>
        <end position="237"/>
    </location>
</feature>
<evidence type="ECO:0000256" key="1">
    <source>
        <dbReference type="ARBA" id="ARBA00004555"/>
    </source>
</evidence>
<organism evidence="9 10">
    <name type="scientific">Lepraria neglecta</name>
    <dbReference type="NCBI Taxonomy" id="209136"/>
    <lineage>
        <taxon>Eukaryota</taxon>
        <taxon>Fungi</taxon>
        <taxon>Dikarya</taxon>
        <taxon>Ascomycota</taxon>
        <taxon>Pezizomycotina</taxon>
        <taxon>Lecanoromycetes</taxon>
        <taxon>OSLEUM clade</taxon>
        <taxon>Lecanoromycetidae</taxon>
        <taxon>Lecanorales</taxon>
        <taxon>Lecanorineae</taxon>
        <taxon>Stereocaulaceae</taxon>
        <taxon>Lepraria</taxon>
    </lineage>
</organism>
<feature type="domain" description="TRAPPC10/Trs130 N-terminal" evidence="6">
    <location>
        <begin position="254"/>
        <end position="337"/>
    </location>
</feature>
<dbReference type="Pfam" id="PF12584">
    <property type="entry name" value="TRAPPC10"/>
    <property type="match status" value="1"/>
</dbReference>
<sequence length="1342" mass="149399">MEKPPAAGVTGLRRTPYLKIYLLQCSDVDTYRASSRQLVREWIKDHTPSGQSSSKLNKQENHDAFEWLIVHVLPASADGSRPSSSIKTDGNAEKRPTSTRWPSRSSSSVIEKIRSDFNGTSKNAVDRVAQIQLAERPEEESVQIKRQSQDGQNWWDDLMTKLKALILASFDLRVSQYEEDIKEKEMQRNLPGWNFNTFFVLKEGLAMGFENIGLLEDALTVYRELAVGLRAVIDEQDESGDRNQQTTRFSVYTDELKAAFEQAVNLNRRDDHGLDSPRPTAPHKTTEEAQVFDLGSSILDTDRKPFRNLILESNISVFDFQCYVYARQMILLLRLANVLVQKSALIKDTTSNGSDVTSAVSTHLPSPTNDEFINHLILAESVELSTEFIASVTRTVREDIRNAIKQSENSQDADQGILDTIHDNLTGSWTFSASQCILEMTSSSSLSKQLDPLLRQLKPSTGPANDNDGGQATDVGHRDGLPTRTSSLPSNAAKPKSMSQETFPSVTSLDAVRLLPPGTTHPGTPELAAQRGDLLALARRVLSNIGLRHGGWQASLADVASTLAVQEDEMQDVNLSDDSTQEKTAAEESPIPLTASTTAGISNTQLLSALESSSSFYAAYEDITTTTLACYVVGDRKKAAEAMTADVAIIRFQLKDYSVAASYFRQLAPFYAKDDWSNLEIVMLDIYTQCLKNLERPEDYVRIALRTLAKAARSTFGAMTERRTGSLERPETWQTSNSTTVYLKHIIAASASLDQPVSVPMDQYFDNIRLDTYIRHSPDHDGFTLTLGLRSLIPEDLEAISVRARLISVGEEQRSELWLAAEGVQAIKPGMAKITLKSNMMLPGWSLEGRVMHYEEISLEQPRSIKVEIINGKHDVSKGKLLLRAASAGLRLHTAEAVVQDSEFEITDKTQPGTISFGGLPAGATASVRIPYGLESDLRDIVVRMEVMYTTSEGDFVYACNSKIPIFLPLAINVQDVFKQDMLFSRFTIGTATSVPLRVFNCYLEGNSDFHADSPSLTSTELDVFDLQPLSFISRIRHNSGGHTSDLPQRRLYLQIDYRCLDEEICAVAEKLFYAVLENTPFLEFSRVLKPTLSSALRKTFSAQNLEASVLHREIRLGSFSEFGWEVPLAGLPTNQGEKLAERLRSWHENHPTIPLETTANLSPMQHLIVPVDVPQVQVLHTVRLKHIPNLASQEFERDSFPSGQGLPMELTINHTRYWDSPRRHDSEDPALDFCYEVHASTDWLVGGQRKGHYTAREGDDMSFSLLLWPQRTGRLLLPSIEIHPTNDRAGDQESPSIACEIDYRDQSRAIFVVSDLSRTTVNLDPSGGGGGWLIESQSRNS</sequence>
<evidence type="ECO:0000259" key="5">
    <source>
        <dbReference type="Pfam" id="PF12584"/>
    </source>
</evidence>
<dbReference type="Pfam" id="PF23036">
    <property type="entry name" value="TRAPPC10_1st"/>
    <property type="match status" value="2"/>
</dbReference>
<dbReference type="InterPro" id="IPR055505">
    <property type="entry name" value="DUF7077"/>
</dbReference>
<evidence type="ECO:0000259" key="7">
    <source>
        <dbReference type="Pfam" id="PF23274"/>
    </source>
</evidence>
<dbReference type="GO" id="GO:0034498">
    <property type="term" value="P:early endosome to Golgi transport"/>
    <property type="evidence" value="ECO:0007669"/>
    <property type="project" value="TreeGrafter"/>
</dbReference>